<evidence type="ECO:0000313" key="2">
    <source>
        <dbReference type="EMBL" id="ALV30075.1"/>
    </source>
</evidence>
<dbReference type="RefSeq" id="WP_058900706.1">
    <property type="nucleotide sequence ID" value="NZ_CP013068.1"/>
</dbReference>
<dbReference type="SUPFAM" id="SSF52833">
    <property type="entry name" value="Thioredoxin-like"/>
    <property type="match status" value="1"/>
</dbReference>
<sequence>MHDPSGAALASGASLSHPLLRRLVDDLGWPLLASLDEVSAFTTRPGTHCLLVPGNPVRNLETADAAVILPELRMAFQGVFDCALVDDAVEAEVRETFKALKTPGFLFFAEGTYLGSIQKIRDWDDYMVHLPRLLGLRTPERMQ</sequence>
<gene>
    <name evidence="2" type="ORF">APZ00_13140</name>
</gene>
<dbReference type="CDD" id="cd02965">
    <property type="entry name" value="HyaE"/>
    <property type="match status" value="1"/>
</dbReference>
<dbReference type="EMBL" id="CP013068">
    <property type="protein sequence ID" value="ALV30075.1"/>
    <property type="molecule type" value="Genomic_DNA"/>
</dbReference>
<organism evidence="2 3">
    <name type="scientific">Pannonibacter phragmitetus</name>
    <dbReference type="NCBI Taxonomy" id="121719"/>
    <lineage>
        <taxon>Bacteria</taxon>
        <taxon>Pseudomonadati</taxon>
        <taxon>Pseudomonadota</taxon>
        <taxon>Alphaproteobacteria</taxon>
        <taxon>Hyphomicrobiales</taxon>
        <taxon>Stappiaceae</taxon>
        <taxon>Pannonibacter</taxon>
    </lineage>
</organism>
<proteinExistence type="inferred from homology"/>
<dbReference type="InterPro" id="IPR036249">
    <property type="entry name" value="Thioredoxin-like_sf"/>
</dbReference>
<dbReference type="KEGG" id="pphr:APZ00_13140"/>
<name>A0A0U3NFF7_9HYPH</name>
<dbReference type="Pfam" id="PF07449">
    <property type="entry name" value="HyaE"/>
    <property type="match status" value="1"/>
</dbReference>
<dbReference type="STRING" id="121719.APZ00_13140"/>
<keyword evidence="3" id="KW-1185">Reference proteome</keyword>
<reference evidence="2 3" key="1">
    <citation type="submission" date="2015-10" db="EMBL/GenBank/DDBJ databases">
        <title>The world's first case of liver abscess caused by Pannonibacter phragmitetus.</title>
        <authorList>
            <person name="Ming D."/>
            <person name="Wang M."/>
            <person name="Zhou Y."/>
            <person name="Jiang T."/>
            <person name="Hu S."/>
        </authorList>
    </citation>
    <scope>NUCLEOTIDE SEQUENCE [LARGE SCALE GENOMIC DNA]</scope>
    <source>
        <strain evidence="2 3">31801</strain>
    </source>
</reference>
<dbReference type="Gene3D" id="3.40.30.10">
    <property type="entry name" value="Glutaredoxin"/>
    <property type="match status" value="1"/>
</dbReference>
<comment type="similarity">
    <text evidence="1">Belongs to the HupG/HyaE family.</text>
</comment>
<protein>
    <submittedName>
        <fullName evidence="2">Hydrogenase accessory protein</fullName>
    </submittedName>
</protein>
<evidence type="ECO:0000313" key="3">
    <source>
        <dbReference type="Proteomes" id="UP000064921"/>
    </source>
</evidence>
<dbReference type="AlphaFoldDB" id="A0A0U3NFF7"/>
<dbReference type="Proteomes" id="UP000064921">
    <property type="component" value="Chromosome"/>
</dbReference>
<evidence type="ECO:0000256" key="1">
    <source>
        <dbReference type="ARBA" id="ARBA00009004"/>
    </source>
</evidence>
<accession>A0A0U3NFF7</accession>
<dbReference type="InterPro" id="IPR010893">
    <property type="entry name" value="NiFe-hyd_mat_HyaE"/>
</dbReference>